<dbReference type="Gene3D" id="2.60.120.600">
    <property type="entry name" value="Domain of unknown function DUF1214, C-terminal domain"/>
    <property type="match status" value="1"/>
</dbReference>
<dbReference type="SUPFAM" id="SSF160935">
    <property type="entry name" value="VPA0735-like"/>
    <property type="match status" value="1"/>
</dbReference>
<feature type="domain" description="DUF1214" evidence="2">
    <location>
        <begin position="254"/>
        <end position="344"/>
    </location>
</feature>
<proteinExistence type="predicted"/>
<accession>A0A2H1GI10</accession>
<evidence type="ECO:0000313" key="3">
    <source>
        <dbReference type="EMBL" id="SMR53216.1"/>
    </source>
</evidence>
<dbReference type="AlphaFoldDB" id="A0A2H1GI10"/>
<evidence type="ECO:0000259" key="2">
    <source>
        <dbReference type="Pfam" id="PF06742"/>
    </source>
</evidence>
<dbReference type="EMBL" id="LT854257">
    <property type="protein sequence ID" value="SMR53216.1"/>
    <property type="molecule type" value="Genomic_DNA"/>
</dbReference>
<sequence length="346" mass="38664">MLGKNIFTAVLSPPRQIQLSQSKSFPTQWERSMSQHGYTHPLSVFSFWVGGVLQRVDVNDISHQQELSWISRSGTITDRYWVYPVYDPFGNVINNIGGEYLIRRADDVYAAPGYEASTPIHVSCQLEFAARSVPYTQAVAYSDRFRVASILSQAGLYNGHYHQPAEVNLTSAGAIANSSITLQRQTSDAIQQQGNGWTLQRDAYQGNYGTKYATSAYVALEGYQQLTQHQALYPEFEGRGFSSVFHLEPNASLLVTFSRKPQLKEAGFWILTAYGANQYLIANVLDRYVVSDRTSSLTFQDSGKMVYGPDADEQEDGAFEILLQPADLPPPKNWTSNWLPVESSKG</sequence>
<reference evidence="4" key="1">
    <citation type="submission" date="2017-05" db="EMBL/GenBank/DDBJ databases">
        <authorList>
            <person name="Song R."/>
            <person name="Chenine A.L."/>
            <person name="Ruprecht R.M."/>
        </authorList>
    </citation>
    <scope>NUCLEOTIDE SEQUENCE [LARGE SCALE GENOMIC DNA]</scope>
</reference>
<dbReference type="InterPro" id="IPR037049">
    <property type="entry name" value="DUF1214_C_sf"/>
</dbReference>
<feature type="region of interest" description="Disordered" evidence="1">
    <location>
        <begin position="325"/>
        <end position="346"/>
    </location>
</feature>
<name>A0A2H1GI10_ZYMTR</name>
<evidence type="ECO:0000313" key="4">
    <source>
        <dbReference type="Proteomes" id="UP000245764"/>
    </source>
</evidence>
<dbReference type="InterPro" id="IPR010621">
    <property type="entry name" value="DUF1214"/>
</dbReference>
<organism evidence="3 4">
    <name type="scientific">Zymoseptoria tritici ST99CH_1E4</name>
    <dbReference type="NCBI Taxonomy" id="1276532"/>
    <lineage>
        <taxon>Eukaryota</taxon>
        <taxon>Fungi</taxon>
        <taxon>Dikarya</taxon>
        <taxon>Ascomycota</taxon>
        <taxon>Pezizomycotina</taxon>
        <taxon>Dothideomycetes</taxon>
        <taxon>Dothideomycetidae</taxon>
        <taxon>Mycosphaerellales</taxon>
        <taxon>Mycosphaerellaceae</taxon>
        <taxon>Zymoseptoria</taxon>
    </lineage>
</organism>
<protein>
    <recommendedName>
        <fullName evidence="2">DUF1214 domain-containing protein</fullName>
    </recommendedName>
</protein>
<dbReference type="Proteomes" id="UP000245764">
    <property type="component" value="Chromosome 5"/>
</dbReference>
<dbReference type="Pfam" id="PF06742">
    <property type="entry name" value="DUF1214"/>
    <property type="match status" value="1"/>
</dbReference>
<gene>
    <name evidence="3" type="ORF">ZT1E4_G6491</name>
</gene>
<evidence type="ECO:0000256" key="1">
    <source>
        <dbReference type="SAM" id="MobiDB-lite"/>
    </source>
</evidence>